<evidence type="ECO:0000313" key="3">
    <source>
        <dbReference type="Proteomes" id="UP000541558"/>
    </source>
</evidence>
<proteinExistence type="predicted"/>
<accession>A0A8H5C4E4</accession>
<feature type="compositionally biased region" description="Low complexity" evidence="1">
    <location>
        <begin position="198"/>
        <end position="208"/>
    </location>
</feature>
<reference evidence="2 3" key="1">
    <citation type="journal article" date="2020" name="ISME J.">
        <title>Uncovering the hidden diversity of litter-decomposition mechanisms in mushroom-forming fungi.</title>
        <authorList>
            <person name="Floudas D."/>
            <person name="Bentzer J."/>
            <person name="Ahren D."/>
            <person name="Johansson T."/>
            <person name="Persson P."/>
            <person name="Tunlid A."/>
        </authorList>
    </citation>
    <scope>NUCLEOTIDE SEQUENCE [LARGE SCALE GENOMIC DNA]</scope>
    <source>
        <strain evidence="2 3">CBS 175.51</strain>
    </source>
</reference>
<dbReference type="AlphaFoldDB" id="A0A8H5C4E4"/>
<dbReference type="EMBL" id="JAACJK010000065">
    <property type="protein sequence ID" value="KAF5334894.1"/>
    <property type="molecule type" value="Genomic_DNA"/>
</dbReference>
<evidence type="ECO:0000256" key="1">
    <source>
        <dbReference type="SAM" id="MobiDB-lite"/>
    </source>
</evidence>
<keyword evidence="3" id="KW-1185">Reference proteome</keyword>
<evidence type="ECO:0000313" key="2">
    <source>
        <dbReference type="EMBL" id="KAF5334894.1"/>
    </source>
</evidence>
<protein>
    <submittedName>
        <fullName evidence="2">Uncharacterized protein</fullName>
    </submittedName>
</protein>
<organism evidence="2 3">
    <name type="scientific">Ephemerocybe angulata</name>
    <dbReference type="NCBI Taxonomy" id="980116"/>
    <lineage>
        <taxon>Eukaryota</taxon>
        <taxon>Fungi</taxon>
        <taxon>Dikarya</taxon>
        <taxon>Basidiomycota</taxon>
        <taxon>Agaricomycotina</taxon>
        <taxon>Agaricomycetes</taxon>
        <taxon>Agaricomycetidae</taxon>
        <taxon>Agaricales</taxon>
        <taxon>Agaricineae</taxon>
        <taxon>Psathyrellaceae</taxon>
        <taxon>Ephemerocybe</taxon>
    </lineage>
</organism>
<comment type="caution">
    <text evidence="2">The sequence shown here is derived from an EMBL/GenBank/DDBJ whole genome shotgun (WGS) entry which is preliminary data.</text>
</comment>
<sequence length="236" mass="26383">MDRARDIRLPENLSEAHPKESIFFDKPIIQPCASKGKNFPPIRYDVLTRAKKFWVASARQFQPPSASNTLPLRHHVLAFFPNRKPIRRDHTNGPAPNANTTQATLHTRSMERDEVQDSPETFRLVVVYLGLSKPDLQPYMRAGRSAGKANIANIATTAPIWTSTLRGRRTLTNAQTSSYARLPGLSTPDDTRPKHPPRSNLRPNLPRPAQDPKAPSPTPTTCDALSHRGPTARNHE</sequence>
<gene>
    <name evidence="2" type="ORF">D9611_009939</name>
</gene>
<dbReference type="Proteomes" id="UP000541558">
    <property type="component" value="Unassembled WGS sequence"/>
</dbReference>
<name>A0A8H5C4E4_9AGAR</name>
<feature type="region of interest" description="Disordered" evidence="1">
    <location>
        <begin position="172"/>
        <end position="236"/>
    </location>
</feature>